<evidence type="ECO:0000313" key="2">
    <source>
        <dbReference type="Proteomes" id="UP001596157"/>
    </source>
</evidence>
<accession>A0ABW0EJ49</accession>
<dbReference type="RefSeq" id="WP_378243382.1">
    <property type="nucleotide sequence ID" value="NZ_JBHSKF010000001.1"/>
</dbReference>
<dbReference type="Proteomes" id="UP001596157">
    <property type="component" value="Unassembled WGS sequence"/>
</dbReference>
<sequence length="248" mass="27180">MDLVLTTAAERPDLAPLTAGFPGGWPEFMYYDLTGGLYYDLTKTLYAEHVIIAYDPARPDRAAAKAYTVPFHAEDGEELPDDGWDEVIRRSALDRITGRAPNRVSALEVCIQTDLRGSGLAKVMLGAMRDNARKLGFDTLLAPVRPSGKDAFPDVPMSDYAFRTRDDGLPVDPWLRVHVRAGGRIARVAPKSMTIPGTLAEWRAWTGLPFDTDGPVTVPGALAPVLCDTTHDHAVYIEPNVWVEHPLG</sequence>
<protein>
    <submittedName>
        <fullName evidence="1">N-acetyltransferase</fullName>
    </submittedName>
</protein>
<keyword evidence="2" id="KW-1185">Reference proteome</keyword>
<dbReference type="Gene3D" id="3.40.630.30">
    <property type="match status" value="1"/>
</dbReference>
<name>A0ABW0EJ49_9PSEU</name>
<organism evidence="1 2">
    <name type="scientific">Actinokineospora guangxiensis</name>
    <dbReference type="NCBI Taxonomy" id="1490288"/>
    <lineage>
        <taxon>Bacteria</taxon>
        <taxon>Bacillati</taxon>
        <taxon>Actinomycetota</taxon>
        <taxon>Actinomycetes</taxon>
        <taxon>Pseudonocardiales</taxon>
        <taxon>Pseudonocardiaceae</taxon>
        <taxon>Actinokineospora</taxon>
    </lineage>
</organism>
<dbReference type="EMBL" id="JBHSKF010000001">
    <property type="protein sequence ID" value="MFC5285964.1"/>
    <property type="molecule type" value="Genomic_DNA"/>
</dbReference>
<reference evidence="2" key="1">
    <citation type="journal article" date="2019" name="Int. J. Syst. Evol. Microbiol.">
        <title>The Global Catalogue of Microorganisms (GCM) 10K type strain sequencing project: providing services to taxonomists for standard genome sequencing and annotation.</title>
        <authorList>
            <consortium name="The Broad Institute Genomics Platform"/>
            <consortium name="The Broad Institute Genome Sequencing Center for Infectious Disease"/>
            <person name="Wu L."/>
            <person name="Ma J."/>
        </authorList>
    </citation>
    <scope>NUCLEOTIDE SEQUENCE [LARGE SCALE GENOMIC DNA]</scope>
    <source>
        <strain evidence="2">CCUG 59778</strain>
    </source>
</reference>
<evidence type="ECO:0000313" key="1">
    <source>
        <dbReference type="EMBL" id="MFC5285964.1"/>
    </source>
</evidence>
<comment type="caution">
    <text evidence="1">The sequence shown here is derived from an EMBL/GenBank/DDBJ whole genome shotgun (WGS) entry which is preliminary data.</text>
</comment>
<proteinExistence type="predicted"/>
<gene>
    <name evidence="1" type="ORF">ACFPM7_02780</name>
</gene>